<dbReference type="AlphaFoldDB" id="A0A1H4N8N4"/>
<dbReference type="GeneID" id="95509984"/>
<gene>
    <name evidence="1" type="ORF">SAMN04490357_0716</name>
</gene>
<organism evidence="1 2">
    <name type="scientific">Streptomyces misionensis</name>
    <dbReference type="NCBI Taxonomy" id="67331"/>
    <lineage>
        <taxon>Bacteria</taxon>
        <taxon>Bacillati</taxon>
        <taxon>Actinomycetota</taxon>
        <taxon>Actinomycetes</taxon>
        <taxon>Kitasatosporales</taxon>
        <taxon>Streptomycetaceae</taxon>
        <taxon>Streptomyces</taxon>
    </lineage>
</organism>
<dbReference type="RefSeq" id="WP_070025044.1">
    <property type="nucleotide sequence ID" value="NZ_FNTD01000004.1"/>
</dbReference>
<proteinExistence type="predicted"/>
<accession>A0A1H4N8N4</accession>
<evidence type="ECO:0000313" key="1">
    <source>
        <dbReference type="EMBL" id="SEB91603.1"/>
    </source>
</evidence>
<evidence type="ECO:0000313" key="2">
    <source>
        <dbReference type="Proteomes" id="UP000182375"/>
    </source>
</evidence>
<name>A0A1H4N8N4_9ACTN</name>
<sequence length="71" mass="7716">MEEMPRRIDPATDRTAAAHLLGCLPDEVGYCPRCHGLTHRYGRRARLVCPACRAAEAQPADTSPGASKRPS</sequence>
<protein>
    <submittedName>
        <fullName evidence="1">Uncharacterized protein</fullName>
    </submittedName>
</protein>
<reference evidence="1 2" key="1">
    <citation type="submission" date="2016-10" db="EMBL/GenBank/DDBJ databases">
        <authorList>
            <person name="de Groot N.N."/>
        </authorList>
    </citation>
    <scope>NUCLEOTIDE SEQUENCE [LARGE SCALE GENOMIC DNA]</scope>
    <source>
        <strain evidence="1 2">DSM 40306</strain>
    </source>
</reference>
<dbReference type="Proteomes" id="UP000182375">
    <property type="component" value="Unassembled WGS sequence"/>
</dbReference>
<dbReference type="EMBL" id="FNTD01000004">
    <property type="protein sequence ID" value="SEB91603.1"/>
    <property type="molecule type" value="Genomic_DNA"/>
</dbReference>